<dbReference type="EMBL" id="QGKX02000088">
    <property type="protein sequence ID" value="KAF3584128.1"/>
    <property type="molecule type" value="Genomic_DNA"/>
</dbReference>
<name>A0A8S9RUP6_BRACR</name>
<protein>
    <submittedName>
        <fullName evidence="2">Uncharacterized protein</fullName>
    </submittedName>
</protein>
<evidence type="ECO:0000313" key="3">
    <source>
        <dbReference type="Proteomes" id="UP000712600"/>
    </source>
</evidence>
<evidence type="ECO:0000256" key="1">
    <source>
        <dbReference type="SAM" id="MobiDB-lite"/>
    </source>
</evidence>
<dbReference type="Proteomes" id="UP000712600">
    <property type="component" value="Unassembled WGS sequence"/>
</dbReference>
<dbReference type="AlphaFoldDB" id="A0A8S9RUP6"/>
<evidence type="ECO:0000313" key="2">
    <source>
        <dbReference type="EMBL" id="KAF3584128.1"/>
    </source>
</evidence>
<gene>
    <name evidence="2" type="ORF">F2Q69_00029654</name>
</gene>
<proteinExistence type="predicted"/>
<sequence length="377" mass="41321">MIDQYFDVSPLQGEELEVEETMDEVDGDELADFLTEGTREMKNLTTSSLSPCKVALLVLAAYNWVPTSNKNVVSINRAKLVYKMFHGVRLNLGVIQKEGEKKDTRWLIFPRTIYAYLKNQKEAREAEKKAQRQAKKKGKSASTSTAAPPSGPPPSTPQTERTAPSGYVPPRQSPRAAGKFQIIHLGSIAAPGQPIDAEEAKLALETTSEAIQQLATAMQTLTSVVGQIASMLFPRGEEKTDDPQQQDDQGNYIMGEKIFKIQMFEYVWLFERICADASTAANGAESATEKYILGSKLEEIHLGEGRSHDGSFLKDFGEMQRSDGCSDTDASTAANGAESATEKYILGSKLEEIHLGEGRSHDGSFLKDFGEVLGNLT</sequence>
<accession>A0A8S9RUP6</accession>
<feature type="region of interest" description="Disordered" evidence="1">
    <location>
        <begin position="124"/>
        <end position="173"/>
    </location>
</feature>
<organism evidence="2 3">
    <name type="scientific">Brassica cretica</name>
    <name type="common">Mustard</name>
    <dbReference type="NCBI Taxonomy" id="69181"/>
    <lineage>
        <taxon>Eukaryota</taxon>
        <taxon>Viridiplantae</taxon>
        <taxon>Streptophyta</taxon>
        <taxon>Embryophyta</taxon>
        <taxon>Tracheophyta</taxon>
        <taxon>Spermatophyta</taxon>
        <taxon>Magnoliopsida</taxon>
        <taxon>eudicotyledons</taxon>
        <taxon>Gunneridae</taxon>
        <taxon>Pentapetalae</taxon>
        <taxon>rosids</taxon>
        <taxon>malvids</taxon>
        <taxon>Brassicales</taxon>
        <taxon>Brassicaceae</taxon>
        <taxon>Brassiceae</taxon>
        <taxon>Brassica</taxon>
    </lineage>
</organism>
<reference evidence="2" key="1">
    <citation type="submission" date="2019-12" db="EMBL/GenBank/DDBJ databases">
        <title>Genome sequencing and annotation of Brassica cretica.</title>
        <authorList>
            <person name="Studholme D.J."/>
            <person name="Sarris P."/>
        </authorList>
    </citation>
    <scope>NUCLEOTIDE SEQUENCE</scope>
    <source>
        <strain evidence="2">PFS-109/04</strain>
        <tissue evidence="2">Leaf</tissue>
    </source>
</reference>
<comment type="caution">
    <text evidence="2">The sequence shown here is derived from an EMBL/GenBank/DDBJ whole genome shotgun (WGS) entry which is preliminary data.</text>
</comment>